<dbReference type="AlphaFoldDB" id="A0A8J6NY91"/>
<organism evidence="1 2">
    <name type="scientific">Candidatus Desulfatibia profunda</name>
    <dbReference type="NCBI Taxonomy" id="2841695"/>
    <lineage>
        <taxon>Bacteria</taxon>
        <taxon>Pseudomonadati</taxon>
        <taxon>Thermodesulfobacteriota</taxon>
        <taxon>Desulfobacteria</taxon>
        <taxon>Desulfobacterales</taxon>
        <taxon>Desulfobacterales incertae sedis</taxon>
        <taxon>Candidatus Desulfatibia</taxon>
    </lineage>
</organism>
<evidence type="ECO:0000313" key="1">
    <source>
        <dbReference type="EMBL" id="MBC8362521.1"/>
    </source>
</evidence>
<evidence type="ECO:0000313" key="2">
    <source>
        <dbReference type="Proteomes" id="UP000603434"/>
    </source>
</evidence>
<name>A0A8J6NY91_9BACT</name>
<reference evidence="1 2" key="1">
    <citation type="submission" date="2020-08" db="EMBL/GenBank/DDBJ databases">
        <title>Bridging the membrane lipid divide: bacteria of the FCB group superphylum have the potential to synthesize archaeal ether lipids.</title>
        <authorList>
            <person name="Villanueva L."/>
            <person name="Von Meijenfeldt F.A.B."/>
            <person name="Westbye A.B."/>
            <person name="Yadav S."/>
            <person name="Hopmans E.C."/>
            <person name="Dutilh B.E."/>
            <person name="Sinninghe Damste J.S."/>
        </authorList>
    </citation>
    <scope>NUCLEOTIDE SEQUENCE [LARGE SCALE GENOMIC DNA]</scope>
    <source>
        <strain evidence="1">NIOZ-UU30</strain>
    </source>
</reference>
<sequence length="47" mass="5593">MFNMDVVRKDLNLEHLWVIYPRGEAYRLADNITVLPLSSVKEIWSCR</sequence>
<comment type="caution">
    <text evidence="1">The sequence shown here is derived from an EMBL/GenBank/DDBJ whole genome shotgun (WGS) entry which is preliminary data.</text>
</comment>
<dbReference type="EMBL" id="JACNJH010000199">
    <property type="protein sequence ID" value="MBC8362521.1"/>
    <property type="molecule type" value="Genomic_DNA"/>
</dbReference>
<gene>
    <name evidence="1" type="ORF">H8E23_14110</name>
</gene>
<accession>A0A8J6NY91</accession>
<protein>
    <submittedName>
        <fullName evidence="1">Uncharacterized protein</fullName>
    </submittedName>
</protein>
<dbReference type="Proteomes" id="UP000603434">
    <property type="component" value="Unassembled WGS sequence"/>
</dbReference>
<proteinExistence type="predicted"/>